<organism evidence="1">
    <name type="scientific">Anguilla anguilla</name>
    <name type="common">European freshwater eel</name>
    <name type="synonym">Muraena anguilla</name>
    <dbReference type="NCBI Taxonomy" id="7936"/>
    <lineage>
        <taxon>Eukaryota</taxon>
        <taxon>Metazoa</taxon>
        <taxon>Chordata</taxon>
        <taxon>Craniata</taxon>
        <taxon>Vertebrata</taxon>
        <taxon>Euteleostomi</taxon>
        <taxon>Actinopterygii</taxon>
        <taxon>Neopterygii</taxon>
        <taxon>Teleostei</taxon>
        <taxon>Anguilliformes</taxon>
        <taxon>Anguillidae</taxon>
        <taxon>Anguilla</taxon>
    </lineage>
</organism>
<dbReference type="EMBL" id="GBXM01067336">
    <property type="protein sequence ID" value="JAH41241.1"/>
    <property type="molecule type" value="Transcribed_RNA"/>
</dbReference>
<proteinExistence type="predicted"/>
<name>A0A0E9SIY1_ANGAN</name>
<protein>
    <submittedName>
        <fullName evidence="1">Uncharacterized protein</fullName>
    </submittedName>
</protein>
<evidence type="ECO:0000313" key="1">
    <source>
        <dbReference type="EMBL" id="JAH41241.1"/>
    </source>
</evidence>
<accession>A0A0E9SIY1</accession>
<sequence length="69" mass="7795">MATPGRYDSPQIYTGKNKSRTVDIFKHINCNHVNHFAGLQTVLDVHFPCAANTVAWIQSTLLLNFDLHL</sequence>
<dbReference type="AlphaFoldDB" id="A0A0E9SIY1"/>
<reference evidence="1" key="1">
    <citation type="submission" date="2014-11" db="EMBL/GenBank/DDBJ databases">
        <authorList>
            <person name="Amaro Gonzalez C."/>
        </authorList>
    </citation>
    <scope>NUCLEOTIDE SEQUENCE</scope>
</reference>
<reference evidence="1" key="2">
    <citation type="journal article" date="2015" name="Fish Shellfish Immunol.">
        <title>Early steps in the European eel (Anguilla anguilla)-Vibrio vulnificus interaction in the gills: Role of the RtxA13 toxin.</title>
        <authorList>
            <person name="Callol A."/>
            <person name="Pajuelo D."/>
            <person name="Ebbesson L."/>
            <person name="Teles M."/>
            <person name="MacKenzie S."/>
            <person name="Amaro C."/>
        </authorList>
    </citation>
    <scope>NUCLEOTIDE SEQUENCE</scope>
</reference>